<dbReference type="Proteomes" id="UP000322454">
    <property type="component" value="Unassembled WGS sequence"/>
</dbReference>
<sequence length="103" mass="12356">MFKNFDRFWSKKRKIVFNPGDMTNRSVLGPAMEIDNKADAERYFNDYVDWMMSKYKIPSREDAEDCAVANLKGYSMFYDEKIFKRMNRVFGKCFNGYYDRYAG</sequence>
<comment type="caution">
    <text evidence="1">The sequence shown here is derived from an EMBL/GenBank/DDBJ whole genome shotgun (WGS) entry which is preliminary data.</text>
</comment>
<dbReference type="AlphaFoldDB" id="A0A520XG88"/>
<proteinExistence type="predicted"/>
<protein>
    <submittedName>
        <fullName evidence="1">Uncharacterized protein</fullName>
    </submittedName>
</protein>
<accession>A0A520XG88</accession>
<name>A0A520XG88_9DELT</name>
<dbReference type="EMBL" id="SHMQ01000002">
    <property type="protein sequence ID" value="RZV40211.1"/>
    <property type="molecule type" value="Genomic_DNA"/>
</dbReference>
<evidence type="ECO:0000313" key="2">
    <source>
        <dbReference type="Proteomes" id="UP000322454"/>
    </source>
</evidence>
<organism evidence="1 2">
    <name type="scientific">Candidatus Acidulodesulfobacterium acidiphilum</name>
    <dbReference type="NCBI Taxonomy" id="2597224"/>
    <lineage>
        <taxon>Bacteria</taxon>
        <taxon>Deltaproteobacteria</taxon>
        <taxon>Candidatus Acidulodesulfobacterales</taxon>
        <taxon>Candidatus Acidulodesulfobacterium</taxon>
    </lineage>
</organism>
<gene>
    <name evidence="1" type="ORF">EVJ48_01590</name>
</gene>
<reference evidence="1 2" key="1">
    <citation type="submission" date="2019-01" db="EMBL/GenBank/DDBJ databases">
        <title>Insights into ecological role of a new deltaproteobacterial order Candidatus Sinidesulfobacterales (Sva0485) by metagenomics and metatranscriptomics.</title>
        <authorList>
            <person name="Tan S."/>
            <person name="Liu J."/>
            <person name="Fang Y."/>
            <person name="Hedlund B."/>
            <person name="Lian Z.-H."/>
            <person name="Huang L.-Y."/>
            <person name="Li J.-T."/>
            <person name="Huang L.-N."/>
            <person name="Li W.-J."/>
            <person name="Jiang H.-C."/>
            <person name="Dong H.-L."/>
            <person name="Shu W.-S."/>
        </authorList>
    </citation>
    <scope>NUCLEOTIDE SEQUENCE [LARGE SCALE GENOMIC DNA]</scope>
    <source>
        <strain evidence="1">AP4</strain>
    </source>
</reference>
<evidence type="ECO:0000313" key="1">
    <source>
        <dbReference type="EMBL" id="RZV40211.1"/>
    </source>
</evidence>